<accession>A0A5A5TER2</accession>
<dbReference type="InterPro" id="IPR006162">
    <property type="entry name" value="Ppantetheine_attach_site"/>
</dbReference>
<dbReference type="InterPro" id="IPR045851">
    <property type="entry name" value="AMP-bd_C_sf"/>
</dbReference>
<dbReference type="InterPro" id="IPR001031">
    <property type="entry name" value="Thioesterase"/>
</dbReference>
<dbReference type="InterPro" id="IPR001242">
    <property type="entry name" value="Condensation_dom"/>
</dbReference>
<dbReference type="AlphaFoldDB" id="A0A5A5TER2"/>
<evidence type="ECO:0000256" key="2">
    <source>
        <dbReference type="ARBA" id="ARBA00022450"/>
    </source>
</evidence>
<dbReference type="RefSeq" id="WP_172632222.1">
    <property type="nucleotide sequence ID" value="NZ_BIXY01000058.1"/>
</dbReference>
<dbReference type="InterPro" id="IPR029058">
    <property type="entry name" value="AB_hydrolase_fold"/>
</dbReference>
<evidence type="ECO:0000256" key="1">
    <source>
        <dbReference type="ARBA" id="ARBA00001957"/>
    </source>
</evidence>
<name>A0A5A5TER2_9CHLR</name>
<dbReference type="InterPro" id="IPR025110">
    <property type="entry name" value="AMP-bd_C"/>
</dbReference>
<dbReference type="GO" id="GO:0072330">
    <property type="term" value="P:monocarboxylic acid biosynthetic process"/>
    <property type="evidence" value="ECO:0007669"/>
    <property type="project" value="UniProtKB-ARBA"/>
</dbReference>
<dbReference type="SUPFAM" id="SSF47336">
    <property type="entry name" value="ACP-like"/>
    <property type="match status" value="1"/>
</dbReference>
<dbReference type="Gene3D" id="3.40.50.1820">
    <property type="entry name" value="alpha/beta hydrolase"/>
    <property type="match status" value="1"/>
</dbReference>
<dbReference type="PROSITE" id="PS50075">
    <property type="entry name" value="CARRIER"/>
    <property type="match status" value="1"/>
</dbReference>
<dbReference type="InterPro" id="IPR020845">
    <property type="entry name" value="AMP-binding_CS"/>
</dbReference>
<dbReference type="Proteomes" id="UP000322530">
    <property type="component" value="Unassembled WGS sequence"/>
</dbReference>
<dbReference type="CDD" id="cd17646">
    <property type="entry name" value="A_NRPS_AB3403-like"/>
    <property type="match status" value="1"/>
</dbReference>
<dbReference type="InterPro" id="IPR000873">
    <property type="entry name" value="AMP-dep_synth/lig_dom"/>
</dbReference>
<keyword evidence="6" id="KW-1185">Reference proteome</keyword>
<dbReference type="FunFam" id="3.40.50.12780:FF:000012">
    <property type="entry name" value="Non-ribosomal peptide synthetase"/>
    <property type="match status" value="1"/>
</dbReference>
<dbReference type="Gene3D" id="3.30.300.30">
    <property type="match status" value="1"/>
</dbReference>
<keyword evidence="2" id="KW-0596">Phosphopantetheine</keyword>
<dbReference type="FunFam" id="1.10.1200.10:FF:000016">
    <property type="entry name" value="Non-ribosomal peptide synthase"/>
    <property type="match status" value="1"/>
</dbReference>
<reference evidence="5 6" key="1">
    <citation type="submission" date="2019-01" db="EMBL/GenBank/DDBJ databases">
        <title>Draft genome sequence of Dictyobacter sp. Uno17.</title>
        <authorList>
            <person name="Wang C.M."/>
            <person name="Zheng Y."/>
            <person name="Sakai Y."/>
            <person name="Abe K."/>
            <person name="Yokota A."/>
            <person name="Yabe S."/>
        </authorList>
    </citation>
    <scope>NUCLEOTIDE SEQUENCE [LARGE SCALE GENOMIC DNA]</scope>
    <source>
        <strain evidence="5 6">Uno17</strain>
    </source>
</reference>
<dbReference type="EMBL" id="BIXY01000058">
    <property type="protein sequence ID" value="GCF10051.1"/>
    <property type="molecule type" value="Genomic_DNA"/>
</dbReference>
<dbReference type="Gene3D" id="3.40.50.980">
    <property type="match status" value="2"/>
</dbReference>
<dbReference type="FunFam" id="3.30.300.30:FF:000010">
    <property type="entry name" value="Enterobactin synthetase component F"/>
    <property type="match status" value="1"/>
</dbReference>
<comment type="cofactor">
    <cofactor evidence="1">
        <name>pantetheine 4'-phosphate</name>
        <dbReference type="ChEBI" id="CHEBI:47942"/>
    </cofactor>
</comment>
<evidence type="ECO:0000256" key="3">
    <source>
        <dbReference type="ARBA" id="ARBA00022553"/>
    </source>
</evidence>
<dbReference type="Pfam" id="PF00550">
    <property type="entry name" value="PP-binding"/>
    <property type="match status" value="1"/>
</dbReference>
<dbReference type="FunFam" id="2.30.38.10:FF:000001">
    <property type="entry name" value="Non-ribosomal peptide synthetase PvdI"/>
    <property type="match status" value="1"/>
</dbReference>
<dbReference type="InterPro" id="IPR010071">
    <property type="entry name" value="AA_adenyl_dom"/>
</dbReference>
<proteinExistence type="predicted"/>
<dbReference type="InterPro" id="IPR036736">
    <property type="entry name" value="ACP-like_sf"/>
</dbReference>
<comment type="caution">
    <text evidence="5">The sequence shown here is derived from an EMBL/GenBank/DDBJ whole genome shotgun (WGS) entry which is preliminary data.</text>
</comment>
<dbReference type="SUPFAM" id="SSF52777">
    <property type="entry name" value="CoA-dependent acyltransferases"/>
    <property type="match status" value="1"/>
</dbReference>
<dbReference type="SUPFAM" id="SSF53474">
    <property type="entry name" value="alpha/beta-Hydrolases"/>
    <property type="match status" value="1"/>
</dbReference>
<dbReference type="NCBIfam" id="TIGR01733">
    <property type="entry name" value="AA-adenyl-dom"/>
    <property type="match status" value="1"/>
</dbReference>
<dbReference type="SMART" id="SM00823">
    <property type="entry name" value="PKS_PP"/>
    <property type="match status" value="1"/>
</dbReference>
<organism evidence="5 6">
    <name type="scientific">Dictyobacter arantiisoli</name>
    <dbReference type="NCBI Taxonomy" id="2014874"/>
    <lineage>
        <taxon>Bacteria</taxon>
        <taxon>Bacillati</taxon>
        <taxon>Chloroflexota</taxon>
        <taxon>Ktedonobacteria</taxon>
        <taxon>Ktedonobacterales</taxon>
        <taxon>Dictyobacteraceae</taxon>
        <taxon>Dictyobacter</taxon>
    </lineage>
</organism>
<dbReference type="Pfam" id="PF00668">
    <property type="entry name" value="Condensation"/>
    <property type="match status" value="1"/>
</dbReference>
<dbReference type="Pfam" id="PF00975">
    <property type="entry name" value="Thioesterase"/>
    <property type="match status" value="1"/>
</dbReference>
<evidence type="ECO:0000313" key="6">
    <source>
        <dbReference type="Proteomes" id="UP000322530"/>
    </source>
</evidence>
<dbReference type="Gene3D" id="2.30.38.10">
    <property type="entry name" value="Luciferase, Domain 3"/>
    <property type="match status" value="1"/>
</dbReference>
<dbReference type="GO" id="GO:0044550">
    <property type="term" value="P:secondary metabolite biosynthetic process"/>
    <property type="evidence" value="ECO:0007669"/>
    <property type="project" value="UniProtKB-ARBA"/>
</dbReference>
<dbReference type="InterPro" id="IPR020806">
    <property type="entry name" value="PKS_PP-bd"/>
</dbReference>
<dbReference type="Gene3D" id="1.10.1200.10">
    <property type="entry name" value="ACP-like"/>
    <property type="match status" value="1"/>
</dbReference>
<dbReference type="InterPro" id="IPR020802">
    <property type="entry name" value="TesA-like"/>
</dbReference>
<protein>
    <recommendedName>
        <fullName evidence="4">Carrier domain-containing protein</fullName>
    </recommendedName>
</protein>
<dbReference type="Gene3D" id="3.30.559.30">
    <property type="entry name" value="Nonribosomal peptide synthetase, condensation domain"/>
    <property type="match status" value="1"/>
</dbReference>
<dbReference type="InterPro" id="IPR009081">
    <property type="entry name" value="PP-bd_ACP"/>
</dbReference>
<dbReference type="PROSITE" id="PS00455">
    <property type="entry name" value="AMP_BINDING"/>
    <property type="match status" value="1"/>
</dbReference>
<dbReference type="GO" id="GO:0031177">
    <property type="term" value="F:phosphopantetheine binding"/>
    <property type="evidence" value="ECO:0007669"/>
    <property type="project" value="InterPro"/>
</dbReference>
<sequence>MTLSMVENGSRLEGTLEYDTDLFDASTISRFIQHFCTLLQGILADPEQRLSDLPLLEQQERHQLLIDWNVPQEQNQFSLDICFPQYFHAQVERTPDSVAAIFEGNQLTYQELHRRVNQLGHYLQCMGAGPEIRIGISMERSLELLIGALAILKVGGTYVPLDPSYPLERLRFMLTDVQVSLLLIQERLRDQLPIDDVAHVVCLDADWPDIEQESAENDISDVQMDNAAYIIYTSGSTGRPKGVVNTHRGLINHLCWRQTAYHLDGTDRVLHKTPMSFDVSVWELVWPLMVGGSIVIAKPQGHLDGHYLVKLIQEQQVTTLHFVPSMLRVFLDEPELERSRSLKHVICGGEALTDDLQERFYASQTAQLYNQYGPAEAAIDATFWTCNNTDSQRTVPIGRPIANTQIYILDEQFQPVPFLVTGELYIGGEGLGRGYLNQPALTAERFMPNPFSAIPGARLYRTGDLGRYLADGTIEFLGRRDHQVKLRGFRIELGEIEAILEEHSAVSGVVVMIREEVVGDKRLVAYVVSKIDEKHVLPDELKRYLGERLPDYMVPSIIIVLDAFPLTPNGKVDRQALPSLHITSQLTAIAPRDEWELQLVNIWQDILNVSPISPTDNFFDLGGHSLLTMRLLARIQQQFNQRLPLTTLFQRATIEGLASVLRQKPDLRPRFPLVGIQPHGSRPPFFCVHPVGGSVLVYLNLARHLHSEQPFYGLQAAGLDGEQAPYTDLVEMARYYVDAIRTIQPHGPYLLGGWSIGGAIAFEMGQQLYRQGQDVASVVLIDSSAASYFDQTIRQSGTDASILVNFLQDAGAVFGQDFTLPDLNVLHVPASEQLQFLLEQAHLQNVFPRDIGIQHIKQRLNVFKANTRAIEGYVPQVYPGDITLLRAEEGAQLFSADPTLGWSALVQGQVRIIDVPGDHYTMFASPQVQVLADRLGITLDAAIEHDETFSEVD</sequence>
<dbReference type="Pfam" id="PF00501">
    <property type="entry name" value="AMP-binding"/>
    <property type="match status" value="1"/>
</dbReference>
<dbReference type="GO" id="GO:0003824">
    <property type="term" value="F:catalytic activity"/>
    <property type="evidence" value="ECO:0007669"/>
    <property type="project" value="InterPro"/>
</dbReference>
<dbReference type="GO" id="GO:0043041">
    <property type="term" value="P:amino acid activation for nonribosomal peptide biosynthetic process"/>
    <property type="evidence" value="ECO:0007669"/>
    <property type="project" value="TreeGrafter"/>
</dbReference>
<evidence type="ECO:0000259" key="4">
    <source>
        <dbReference type="PROSITE" id="PS50075"/>
    </source>
</evidence>
<dbReference type="PANTHER" id="PTHR45527:SF1">
    <property type="entry name" value="FATTY ACID SYNTHASE"/>
    <property type="match status" value="1"/>
</dbReference>
<dbReference type="SUPFAM" id="SSF56801">
    <property type="entry name" value="Acetyl-CoA synthetase-like"/>
    <property type="match status" value="1"/>
</dbReference>
<dbReference type="Pfam" id="PF13193">
    <property type="entry name" value="AMP-binding_C"/>
    <property type="match status" value="1"/>
</dbReference>
<keyword evidence="3" id="KW-0597">Phosphoprotein</keyword>
<feature type="domain" description="Carrier" evidence="4">
    <location>
        <begin position="590"/>
        <end position="665"/>
    </location>
</feature>
<dbReference type="PROSITE" id="PS00012">
    <property type="entry name" value="PHOSPHOPANTETHEINE"/>
    <property type="match status" value="1"/>
</dbReference>
<gene>
    <name evidence="5" type="ORF">KDI_36150</name>
</gene>
<dbReference type="FunFam" id="3.40.50.980:FF:000002">
    <property type="entry name" value="Enterobactin synthetase component F"/>
    <property type="match status" value="1"/>
</dbReference>
<evidence type="ECO:0000313" key="5">
    <source>
        <dbReference type="EMBL" id="GCF10051.1"/>
    </source>
</evidence>
<dbReference type="GO" id="GO:0005829">
    <property type="term" value="C:cytosol"/>
    <property type="evidence" value="ECO:0007669"/>
    <property type="project" value="TreeGrafter"/>
</dbReference>
<dbReference type="FunFam" id="3.40.50.980:FF:000001">
    <property type="entry name" value="Non-ribosomal peptide synthetase"/>
    <property type="match status" value="1"/>
</dbReference>
<dbReference type="SMART" id="SM00824">
    <property type="entry name" value="PKS_TE"/>
    <property type="match status" value="1"/>
</dbReference>
<dbReference type="PANTHER" id="PTHR45527">
    <property type="entry name" value="NONRIBOSOMAL PEPTIDE SYNTHETASE"/>
    <property type="match status" value="1"/>
</dbReference>